<evidence type="ECO:0000313" key="1">
    <source>
        <dbReference type="EMBL" id="ALO80199.1"/>
    </source>
</evidence>
<reference evidence="1 2" key="1">
    <citation type="submission" date="2015-10" db="EMBL/GenBank/DDBJ databases">
        <title>Large-scale maps of variable infection efficiencies in aquatic Bacteriodetes phage-host model systems.</title>
        <authorList>
            <person name="Holmfeldt K."/>
            <person name="Solonenko N."/>
            <person name="Howard-Varona C."/>
            <person name="Moreno M."/>
            <person name="Malmstrom R.R."/>
            <person name="Blow M.J."/>
            <person name="Sullivan M.B."/>
        </authorList>
    </citation>
    <scope>NUCLEOTIDE SEQUENCE [LARGE SCALE GENOMIC DNA]</scope>
</reference>
<evidence type="ECO:0000313" key="2">
    <source>
        <dbReference type="Proteomes" id="UP000229115"/>
    </source>
</evidence>
<gene>
    <name evidence="1" type="ORF">Phi4113_190</name>
</gene>
<accession>A0A0S2MWA1</accession>
<organism evidence="1 2">
    <name type="scientific">Cellulophaga phage phi4:1_13</name>
    <dbReference type="NCBI Taxonomy" id="1747284"/>
    <lineage>
        <taxon>Viruses</taxon>
        <taxon>Duplodnaviria</taxon>
        <taxon>Heunggongvirae</taxon>
        <taxon>Uroviricota</taxon>
        <taxon>Caudoviricetes</taxon>
        <taxon>Lightbulbvirus</taxon>
        <taxon>Lightbulbvirus Cba41</taxon>
    </lineage>
</organism>
<sequence length="49" mass="5679">MKNEELLDLLNDNNQVLNDALEQIDFSTYVTNKIKEQIKTNNITIEAVK</sequence>
<proteinExistence type="predicted"/>
<name>A0A0S2MWA1_9CAUD</name>
<protein>
    <submittedName>
        <fullName evidence="1">Uncharacterized protein</fullName>
    </submittedName>
</protein>
<dbReference type="EMBL" id="KT962245">
    <property type="protein sequence ID" value="ALO80199.1"/>
    <property type="molecule type" value="Genomic_RNA"/>
</dbReference>
<dbReference type="Proteomes" id="UP000229115">
    <property type="component" value="Segment"/>
</dbReference>